<dbReference type="AlphaFoldDB" id="A0A931CFF0"/>
<comment type="caution">
    <text evidence="2">The sequence shown here is derived from an EMBL/GenBank/DDBJ whole genome shotgun (WGS) entry which is preliminary data.</text>
</comment>
<evidence type="ECO:0000313" key="3">
    <source>
        <dbReference type="Proteomes" id="UP000598146"/>
    </source>
</evidence>
<feature type="region of interest" description="Disordered" evidence="1">
    <location>
        <begin position="120"/>
        <end position="157"/>
    </location>
</feature>
<gene>
    <name evidence="2" type="ORF">I4J89_29305</name>
</gene>
<protein>
    <submittedName>
        <fullName evidence="2">Uncharacterized protein</fullName>
    </submittedName>
</protein>
<accession>A0A931CFF0</accession>
<dbReference type="EMBL" id="JADQTO010000015">
    <property type="protein sequence ID" value="MBG0565556.1"/>
    <property type="molecule type" value="Genomic_DNA"/>
</dbReference>
<evidence type="ECO:0000256" key="1">
    <source>
        <dbReference type="SAM" id="MobiDB-lite"/>
    </source>
</evidence>
<dbReference type="Proteomes" id="UP000598146">
    <property type="component" value="Unassembled WGS sequence"/>
</dbReference>
<evidence type="ECO:0000313" key="2">
    <source>
        <dbReference type="EMBL" id="MBG0565556.1"/>
    </source>
</evidence>
<sequence>MAIPLADGSILSFTPDGRFSSVEFGCYRGDEMVTAVSLPFLGWAVVAFQQADGPGYYTQLLAVGLRENGRPATEVDVRRMHDVDGDQGIRTRLIAAAPEVGAGSLSRIPVDEIIGIFDDEPDPLFEGETPLYEPEIFPRPDGDAADDEDPEIFPPQA</sequence>
<keyword evidence="3" id="KW-1185">Reference proteome</keyword>
<dbReference type="RefSeq" id="WP_196417325.1">
    <property type="nucleotide sequence ID" value="NZ_JADQTO010000015.1"/>
</dbReference>
<proteinExistence type="predicted"/>
<organism evidence="2 3">
    <name type="scientific">Actinoplanes aureus</name>
    <dbReference type="NCBI Taxonomy" id="2792083"/>
    <lineage>
        <taxon>Bacteria</taxon>
        <taxon>Bacillati</taxon>
        <taxon>Actinomycetota</taxon>
        <taxon>Actinomycetes</taxon>
        <taxon>Micromonosporales</taxon>
        <taxon>Micromonosporaceae</taxon>
        <taxon>Actinoplanes</taxon>
    </lineage>
</organism>
<name>A0A931CFF0_9ACTN</name>
<reference evidence="2" key="1">
    <citation type="submission" date="2020-11" db="EMBL/GenBank/DDBJ databases">
        <title>Isolation and identification of active actinomycetes.</title>
        <authorList>
            <person name="Sun X."/>
        </authorList>
    </citation>
    <scope>NUCLEOTIDE SEQUENCE</scope>
    <source>
        <strain evidence="2">NEAU-A11</strain>
    </source>
</reference>